<feature type="non-terminal residue" evidence="1">
    <location>
        <position position="1"/>
    </location>
</feature>
<dbReference type="EMBL" id="JAMZMM010000175">
    <property type="protein sequence ID" value="MCP2730185.1"/>
    <property type="molecule type" value="Genomic_DNA"/>
</dbReference>
<dbReference type="RefSeq" id="WP_254012948.1">
    <property type="nucleotide sequence ID" value="NZ_JAMZMM010000175.1"/>
</dbReference>
<reference evidence="1" key="1">
    <citation type="submission" date="2022-06" db="EMBL/GenBank/DDBJ databases">
        <title>New cyanobacteria of genus Symplocastrum in benthos of Lake Baikal.</title>
        <authorList>
            <person name="Sorokovikova E."/>
            <person name="Tikhonova I."/>
            <person name="Krasnopeev A."/>
            <person name="Evseev P."/>
            <person name="Gladkikh A."/>
            <person name="Belykh O."/>
        </authorList>
    </citation>
    <scope>NUCLEOTIDE SEQUENCE</scope>
    <source>
        <strain evidence="1">BBK-W-15</strain>
    </source>
</reference>
<protein>
    <submittedName>
        <fullName evidence="1">DUF1822 family protein</fullName>
    </submittedName>
</protein>
<organism evidence="1 2">
    <name type="scientific">Limnofasciculus baicalensis BBK-W-15</name>
    <dbReference type="NCBI Taxonomy" id="2699891"/>
    <lineage>
        <taxon>Bacteria</taxon>
        <taxon>Bacillati</taxon>
        <taxon>Cyanobacteriota</taxon>
        <taxon>Cyanophyceae</taxon>
        <taxon>Coleofasciculales</taxon>
        <taxon>Coleofasciculaceae</taxon>
        <taxon>Limnofasciculus</taxon>
        <taxon>Limnofasciculus baicalensis</taxon>
    </lineage>
</organism>
<dbReference type="InterPro" id="IPR014951">
    <property type="entry name" value="DUF1822"/>
</dbReference>
<dbReference type="Proteomes" id="UP001204953">
    <property type="component" value="Unassembled WGS sequence"/>
</dbReference>
<dbReference type="Pfam" id="PF08852">
    <property type="entry name" value="DUF1822"/>
    <property type="match status" value="1"/>
</dbReference>
<comment type="caution">
    <text evidence="1">The sequence shown here is derived from an EMBL/GenBank/DDBJ whole genome shotgun (WGS) entry which is preliminary data.</text>
</comment>
<gene>
    <name evidence="1" type="ORF">NJ959_17275</name>
</gene>
<proteinExistence type="predicted"/>
<evidence type="ECO:0000313" key="1">
    <source>
        <dbReference type="EMBL" id="MCP2730185.1"/>
    </source>
</evidence>
<keyword evidence="2" id="KW-1185">Reference proteome</keyword>
<accession>A0AAE3KN57</accession>
<sequence length="320" mass="36072">SPQITNKMNTPNLTIPLNSSIHDMARQFAAQQLTPEKGMGVYLNTLSVWAVHRYLKWLQIESEPSNSDSWHPGLRALFDVADLVVPNLGKLECRPILSGETRLTLPPEVTKDRIGYIVIQFCDRLQEAQLLGFAPPLAANSLDELKITDLQPLDTLFDVLETLESNLVVTPEKTPVDLSKWWQNIFDRGWQAVEELLPPQTIGLAYRNMEVRRAKLIELVTNKNIHQLTLIFTLKLENPEELGIHLLLLPFGKENQLPPQSPLPPETNLMVLTESGEVFREITAKEKDTFIQYEFTGQPGEGFSIKIGLGEASITEAFII</sequence>
<dbReference type="AlphaFoldDB" id="A0AAE3KN57"/>
<evidence type="ECO:0000313" key="2">
    <source>
        <dbReference type="Proteomes" id="UP001204953"/>
    </source>
</evidence>
<name>A0AAE3KN57_9CYAN</name>